<dbReference type="EMBL" id="MLGG01000035">
    <property type="protein sequence ID" value="KAK1453659.1"/>
    <property type="molecule type" value="Genomic_DNA"/>
</dbReference>
<dbReference type="Proteomes" id="UP001239795">
    <property type="component" value="Unassembled WGS sequence"/>
</dbReference>
<dbReference type="AlphaFoldDB" id="A0AAI9XLV8"/>
<comment type="caution">
    <text evidence="1">The sequence shown here is derived from an EMBL/GenBank/DDBJ whole genome shotgun (WGS) entry which is preliminary data.</text>
</comment>
<organism evidence="1 2">
    <name type="scientific">Colletotrichum melonis</name>
    <dbReference type="NCBI Taxonomy" id="1209925"/>
    <lineage>
        <taxon>Eukaryota</taxon>
        <taxon>Fungi</taxon>
        <taxon>Dikarya</taxon>
        <taxon>Ascomycota</taxon>
        <taxon>Pezizomycotina</taxon>
        <taxon>Sordariomycetes</taxon>
        <taxon>Hypocreomycetidae</taxon>
        <taxon>Glomerellales</taxon>
        <taxon>Glomerellaceae</taxon>
        <taxon>Colletotrichum</taxon>
        <taxon>Colletotrichum acutatum species complex</taxon>
    </lineage>
</organism>
<keyword evidence="2" id="KW-1185">Reference proteome</keyword>
<proteinExistence type="predicted"/>
<accession>A0AAI9XLV8</accession>
<gene>
    <name evidence="1" type="ORF">CMEL01_05318</name>
</gene>
<reference evidence="1 2" key="1">
    <citation type="submission" date="2016-10" db="EMBL/GenBank/DDBJ databases">
        <title>The genome sequence of Colletotrichum fioriniae PJ7.</title>
        <authorList>
            <person name="Baroncelli R."/>
        </authorList>
    </citation>
    <scope>NUCLEOTIDE SEQUENCE [LARGE SCALE GENOMIC DNA]</scope>
    <source>
        <strain evidence="1">Col 31</strain>
    </source>
</reference>
<evidence type="ECO:0000313" key="2">
    <source>
        <dbReference type="Proteomes" id="UP001239795"/>
    </source>
</evidence>
<name>A0AAI9XLV8_9PEZI</name>
<evidence type="ECO:0000313" key="1">
    <source>
        <dbReference type="EMBL" id="KAK1453659.1"/>
    </source>
</evidence>
<protein>
    <submittedName>
        <fullName evidence="1">Uncharacterized protein</fullName>
    </submittedName>
</protein>
<sequence>MAAENIHALEWYYVMRPPHLDVFPCPSCWAFDGCPCLDLMQPPPGPACCPGVLDRTLGSDSAFAIFSRSQLG</sequence>